<dbReference type="InterPro" id="IPR005746">
    <property type="entry name" value="Thioredoxin"/>
</dbReference>
<accession>A0A031LPH7</accession>
<name>A0A031LPH7_9CREN</name>
<keyword evidence="4" id="KW-0676">Redox-active center</keyword>
<dbReference type="Proteomes" id="UP000024332">
    <property type="component" value="Unassembled WGS sequence"/>
</dbReference>
<dbReference type="GO" id="GO:0005737">
    <property type="term" value="C:cytoplasm"/>
    <property type="evidence" value="ECO:0007669"/>
    <property type="project" value="TreeGrafter"/>
</dbReference>
<evidence type="ECO:0000256" key="1">
    <source>
        <dbReference type="ARBA" id="ARBA00022448"/>
    </source>
</evidence>
<dbReference type="InterPro" id="IPR036249">
    <property type="entry name" value="Thioredoxin-like_sf"/>
</dbReference>
<dbReference type="EMBL" id="JFZT01000039">
    <property type="protein sequence ID" value="EZQ06886.1"/>
    <property type="molecule type" value="Genomic_DNA"/>
</dbReference>
<keyword evidence="7" id="KW-1185">Reference proteome</keyword>
<dbReference type="InterPro" id="IPR013766">
    <property type="entry name" value="Thioredoxin_domain"/>
</dbReference>
<keyword evidence="3" id="KW-1015">Disulfide bond</keyword>
<protein>
    <submittedName>
        <fullName evidence="6">Thioredoxin</fullName>
    </submittedName>
</protein>
<dbReference type="InterPro" id="IPR017937">
    <property type="entry name" value="Thioredoxin_CS"/>
</dbReference>
<dbReference type="Pfam" id="PF00085">
    <property type="entry name" value="Thioredoxin"/>
    <property type="match status" value="1"/>
</dbReference>
<dbReference type="PROSITE" id="PS00194">
    <property type="entry name" value="THIOREDOXIN_1"/>
    <property type="match status" value="1"/>
</dbReference>
<dbReference type="NCBIfam" id="TIGR01068">
    <property type="entry name" value="thioredoxin"/>
    <property type="match status" value="1"/>
</dbReference>
<sequence>MSEVDSLIKQISSKLQERAEKITKPKEEPKTVNEQNFSDIISKNKIVVLDFWAPWCAPCHLYEPTFNRVASKYSNTAFFGRINVDENQKLADQYGVLNIPTTLIIVNGEVKETLVGAIDANTLESALGKYI</sequence>
<evidence type="ECO:0000256" key="3">
    <source>
        <dbReference type="ARBA" id="ARBA00023157"/>
    </source>
</evidence>
<dbReference type="OrthoDB" id="35385at2157"/>
<evidence type="ECO:0000313" key="6">
    <source>
        <dbReference type="EMBL" id="EZQ06886.1"/>
    </source>
</evidence>
<gene>
    <name evidence="6" type="ORF">CM19_05830</name>
</gene>
<organism evidence="6 7">
    <name type="scientific">Candidatus Acidianus copahuensis</name>
    <dbReference type="NCBI Taxonomy" id="1160895"/>
    <lineage>
        <taxon>Archaea</taxon>
        <taxon>Thermoproteota</taxon>
        <taxon>Thermoprotei</taxon>
        <taxon>Sulfolobales</taxon>
        <taxon>Sulfolobaceae</taxon>
        <taxon>Acidianus</taxon>
    </lineage>
</organism>
<evidence type="ECO:0000259" key="5">
    <source>
        <dbReference type="PROSITE" id="PS51352"/>
    </source>
</evidence>
<evidence type="ECO:0000313" key="7">
    <source>
        <dbReference type="Proteomes" id="UP000024332"/>
    </source>
</evidence>
<dbReference type="RefSeq" id="WP_048099635.1">
    <property type="nucleotide sequence ID" value="NZ_JFZT01000039.1"/>
</dbReference>
<evidence type="ECO:0000256" key="2">
    <source>
        <dbReference type="ARBA" id="ARBA00022982"/>
    </source>
</evidence>
<dbReference type="STRING" id="1160895.CM19_05830"/>
<dbReference type="Gene3D" id="3.40.30.10">
    <property type="entry name" value="Glutaredoxin"/>
    <property type="match status" value="1"/>
</dbReference>
<comment type="caution">
    <text evidence="6">The sequence shown here is derived from an EMBL/GenBank/DDBJ whole genome shotgun (WGS) entry which is preliminary data.</text>
</comment>
<dbReference type="PROSITE" id="PS51352">
    <property type="entry name" value="THIOREDOXIN_2"/>
    <property type="match status" value="1"/>
</dbReference>
<dbReference type="GO" id="GO:0015035">
    <property type="term" value="F:protein-disulfide reductase activity"/>
    <property type="evidence" value="ECO:0007669"/>
    <property type="project" value="InterPro"/>
</dbReference>
<keyword evidence="2" id="KW-0249">Electron transport</keyword>
<keyword evidence="1" id="KW-0813">Transport</keyword>
<feature type="domain" description="Thioredoxin" evidence="5">
    <location>
        <begin position="13"/>
        <end position="131"/>
    </location>
</feature>
<dbReference type="AlphaFoldDB" id="A0A031LPH7"/>
<evidence type="ECO:0000256" key="4">
    <source>
        <dbReference type="ARBA" id="ARBA00023284"/>
    </source>
</evidence>
<dbReference type="CDD" id="cd02947">
    <property type="entry name" value="TRX_family"/>
    <property type="match status" value="1"/>
</dbReference>
<dbReference type="SUPFAM" id="SSF52833">
    <property type="entry name" value="Thioredoxin-like"/>
    <property type="match status" value="1"/>
</dbReference>
<dbReference type="PANTHER" id="PTHR45663:SF11">
    <property type="entry name" value="GEO12009P1"/>
    <property type="match status" value="1"/>
</dbReference>
<proteinExistence type="predicted"/>
<dbReference type="PANTHER" id="PTHR45663">
    <property type="entry name" value="GEO12009P1"/>
    <property type="match status" value="1"/>
</dbReference>
<reference evidence="6 7" key="1">
    <citation type="submission" date="2014-03" db="EMBL/GenBank/DDBJ databases">
        <title>Draft genome sequence of the novel thermoacidophilic archaea Acidianus copahuensis ALE1 strain, isolated from Copahue volcanic area in Neuquen Argentina.</title>
        <authorList>
            <person name="Urbieta M.S."/>
            <person name="Rascovan N."/>
            <person name="Castro C."/>
            <person name="Revale S."/>
            <person name="Giaveno M.A."/>
            <person name="Vazquez M.P."/>
            <person name="Donati E.R."/>
        </authorList>
    </citation>
    <scope>NUCLEOTIDE SEQUENCE [LARGE SCALE GENOMIC DNA]</scope>
    <source>
        <strain evidence="6 7">ALE1</strain>
    </source>
</reference>